<keyword evidence="2" id="KW-1185">Reference proteome</keyword>
<proteinExistence type="predicted"/>
<accession>A0ABP7PB66</accession>
<dbReference type="EMBL" id="BAAAZW010000006">
    <property type="protein sequence ID" value="GAA3962745.1"/>
    <property type="molecule type" value="Genomic_DNA"/>
</dbReference>
<name>A0ABP7PB66_9ACTN</name>
<gene>
    <name evidence="1" type="ORF">GCM10022231_23710</name>
</gene>
<comment type="caution">
    <text evidence="1">The sequence shown here is derived from an EMBL/GenBank/DDBJ whole genome shotgun (WGS) entry which is preliminary data.</text>
</comment>
<dbReference type="InterPro" id="IPR021678">
    <property type="entry name" value="DUF3263"/>
</dbReference>
<reference evidence="2" key="1">
    <citation type="journal article" date="2019" name="Int. J. Syst. Evol. Microbiol.">
        <title>The Global Catalogue of Microorganisms (GCM) 10K type strain sequencing project: providing services to taxonomists for standard genome sequencing and annotation.</title>
        <authorList>
            <consortium name="The Broad Institute Genomics Platform"/>
            <consortium name="The Broad Institute Genome Sequencing Center for Infectious Disease"/>
            <person name="Wu L."/>
            <person name="Ma J."/>
        </authorList>
    </citation>
    <scope>NUCLEOTIDE SEQUENCE [LARGE SCALE GENOMIC DNA]</scope>
    <source>
        <strain evidence="2">JCM 16923</strain>
    </source>
</reference>
<sequence>MLSTEEQAILDIAGAQWRQAGHQAAAISERLGMTPTRYYQRLNHLLDREDALVHDPILVHRLRRLRTRHH</sequence>
<dbReference type="RefSeq" id="WP_344783949.1">
    <property type="nucleotide sequence ID" value="NZ_BAAAZW010000006.1"/>
</dbReference>
<evidence type="ECO:0008006" key="3">
    <source>
        <dbReference type="Google" id="ProtNLM"/>
    </source>
</evidence>
<dbReference type="Pfam" id="PF11662">
    <property type="entry name" value="DUF3263"/>
    <property type="match status" value="1"/>
</dbReference>
<dbReference type="Proteomes" id="UP001418444">
    <property type="component" value="Unassembled WGS sequence"/>
</dbReference>
<protein>
    <recommendedName>
        <fullName evidence="3">DUF3263 domain-containing protein</fullName>
    </recommendedName>
</protein>
<organism evidence="1 2">
    <name type="scientific">Gordonia caeni</name>
    <dbReference type="NCBI Taxonomy" id="1007097"/>
    <lineage>
        <taxon>Bacteria</taxon>
        <taxon>Bacillati</taxon>
        <taxon>Actinomycetota</taxon>
        <taxon>Actinomycetes</taxon>
        <taxon>Mycobacteriales</taxon>
        <taxon>Gordoniaceae</taxon>
        <taxon>Gordonia</taxon>
    </lineage>
</organism>
<evidence type="ECO:0000313" key="2">
    <source>
        <dbReference type="Proteomes" id="UP001418444"/>
    </source>
</evidence>
<evidence type="ECO:0000313" key="1">
    <source>
        <dbReference type="EMBL" id="GAA3962745.1"/>
    </source>
</evidence>